<feature type="region of interest" description="Disordered" evidence="1">
    <location>
        <begin position="27"/>
        <end position="86"/>
    </location>
</feature>
<feature type="compositionally biased region" description="Pro residues" evidence="1">
    <location>
        <begin position="46"/>
        <end position="60"/>
    </location>
</feature>
<keyword evidence="4" id="KW-1185">Reference proteome</keyword>
<evidence type="ECO:0008006" key="5">
    <source>
        <dbReference type="Google" id="ProtNLM"/>
    </source>
</evidence>
<keyword evidence="2" id="KW-0732">Signal</keyword>
<comment type="caution">
    <text evidence="3">The sequence shown here is derived from an EMBL/GenBank/DDBJ whole genome shotgun (WGS) entry which is preliminary data.</text>
</comment>
<evidence type="ECO:0000256" key="1">
    <source>
        <dbReference type="SAM" id="MobiDB-lite"/>
    </source>
</evidence>
<evidence type="ECO:0000313" key="3">
    <source>
        <dbReference type="EMBL" id="EYR62864.1"/>
    </source>
</evidence>
<reference evidence="3 4" key="1">
    <citation type="submission" date="2014-01" db="EMBL/GenBank/DDBJ databases">
        <title>Actinotalea ferrariae CF5-4.</title>
        <authorList>
            <person name="Chen F."/>
            <person name="Li Y."/>
            <person name="Wang G."/>
        </authorList>
    </citation>
    <scope>NUCLEOTIDE SEQUENCE [LARGE SCALE GENOMIC DNA]</scope>
    <source>
        <strain evidence="3 4">CF5-4</strain>
    </source>
</reference>
<dbReference type="EMBL" id="AXCW01000157">
    <property type="protein sequence ID" value="EYR62864.1"/>
    <property type="molecule type" value="Genomic_DNA"/>
</dbReference>
<evidence type="ECO:0000313" key="4">
    <source>
        <dbReference type="Proteomes" id="UP000019753"/>
    </source>
</evidence>
<sequence>MAGKGDTMRRTYPAALAAAALLLALAGCAPGGPDRTDPSDPAAGTTPPPGGPGTPEPTEPTEPAEPTEPTVILTPEPGPTPATPPVEVGAAVEDAVADLAARLGVDASTVTVVRDVAVTWRDGSLGCPVPGMAYTQALTPGRLVVLEVDGRTAEYHSGGRRGLFWCERPEPPAQTDADR</sequence>
<name>A0A021VNX7_9CELL</name>
<evidence type="ECO:0000256" key="2">
    <source>
        <dbReference type="SAM" id="SignalP"/>
    </source>
</evidence>
<protein>
    <recommendedName>
        <fullName evidence="5">Lipoprotein</fullName>
    </recommendedName>
</protein>
<accession>A0A021VNX7</accession>
<dbReference type="AlphaFoldDB" id="A0A021VNX7"/>
<dbReference type="Proteomes" id="UP000019753">
    <property type="component" value="Unassembled WGS sequence"/>
</dbReference>
<dbReference type="PROSITE" id="PS51257">
    <property type="entry name" value="PROKAR_LIPOPROTEIN"/>
    <property type="match status" value="1"/>
</dbReference>
<gene>
    <name evidence="3" type="ORF">N866_04630</name>
</gene>
<proteinExistence type="predicted"/>
<feature type="signal peptide" evidence="2">
    <location>
        <begin position="1"/>
        <end position="31"/>
    </location>
</feature>
<feature type="chain" id="PRO_5001497401" description="Lipoprotein" evidence="2">
    <location>
        <begin position="32"/>
        <end position="179"/>
    </location>
</feature>
<organism evidence="3 4">
    <name type="scientific">Actinotalea ferrariae CF5-4</name>
    <dbReference type="NCBI Taxonomy" id="948458"/>
    <lineage>
        <taxon>Bacteria</taxon>
        <taxon>Bacillati</taxon>
        <taxon>Actinomycetota</taxon>
        <taxon>Actinomycetes</taxon>
        <taxon>Micrococcales</taxon>
        <taxon>Cellulomonadaceae</taxon>
        <taxon>Actinotalea</taxon>
    </lineage>
</organism>